<keyword evidence="1" id="KW-0472">Membrane</keyword>
<accession>A0ABR4Z454</accession>
<evidence type="ECO:0000256" key="1">
    <source>
        <dbReference type="SAM" id="Phobius"/>
    </source>
</evidence>
<feature type="transmembrane region" description="Helical" evidence="1">
    <location>
        <begin position="62"/>
        <end position="82"/>
    </location>
</feature>
<proteinExistence type="predicted"/>
<reference evidence="2 3" key="1">
    <citation type="journal article" date="2014" name="Int. J. Syst. Evol. Microbiol.">
        <title>Nocardia vulneris sp. nov., isolated from wounds of human patients in North America.</title>
        <authorList>
            <person name="Lasker B.A."/>
            <person name="Bell M."/>
            <person name="Klenk H.P."/>
            <person name="Sproer C."/>
            <person name="Schumann C."/>
            <person name="Schumann P."/>
            <person name="Brown J.M."/>
        </authorList>
    </citation>
    <scope>NUCLEOTIDE SEQUENCE [LARGE SCALE GENOMIC DNA]</scope>
    <source>
        <strain evidence="2 3">W9851</strain>
    </source>
</reference>
<evidence type="ECO:0000313" key="3">
    <source>
        <dbReference type="Proteomes" id="UP000031364"/>
    </source>
</evidence>
<evidence type="ECO:0000313" key="2">
    <source>
        <dbReference type="EMBL" id="KIA60115.1"/>
    </source>
</evidence>
<keyword evidence="1" id="KW-1133">Transmembrane helix</keyword>
<protein>
    <recommendedName>
        <fullName evidence="4">DUF1772 domain-containing protein</fullName>
    </recommendedName>
</protein>
<comment type="caution">
    <text evidence="2">The sequence shown here is derived from an EMBL/GenBank/DDBJ whole genome shotgun (WGS) entry which is preliminary data.</text>
</comment>
<feature type="transmembrane region" description="Helical" evidence="1">
    <location>
        <begin position="89"/>
        <end position="107"/>
    </location>
</feature>
<name>A0ABR4Z454_9NOCA</name>
<dbReference type="EMBL" id="JNFP01000079">
    <property type="protein sequence ID" value="KIA60115.1"/>
    <property type="molecule type" value="Genomic_DNA"/>
</dbReference>
<gene>
    <name evidence="2" type="ORF">FG87_38965</name>
</gene>
<organism evidence="2 3">
    <name type="scientific">Nocardia vulneris</name>
    <dbReference type="NCBI Taxonomy" id="1141657"/>
    <lineage>
        <taxon>Bacteria</taxon>
        <taxon>Bacillati</taxon>
        <taxon>Actinomycetota</taxon>
        <taxon>Actinomycetes</taxon>
        <taxon>Mycobacteriales</taxon>
        <taxon>Nocardiaceae</taxon>
        <taxon>Nocardia</taxon>
    </lineage>
</organism>
<keyword evidence="3" id="KW-1185">Reference proteome</keyword>
<dbReference type="Proteomes" id="UP000031364">
    <property type="component" value="Unassembled WGS sequence"/>
</dbReference>
<keyword evidence="1" id="KW-0812">Transmembrane</keyword>
<evidence type="ECO:0008006" key="4">
    <source>
        <dbReference type="Google" id="ProtNLM"/>
    </source>
</evidence>
<sequence length="162" mass="16661">MESLMFSTVAQVAAIVAVLANAVIYGTDACYALVTRAVYARLDDSTLTESAGWGHYYGDRRMPVFGVTGVLTAVLTVVLAALGGQVAAAVAAGIAVAALVIWLLIYVRVAKPVNTVQTAAAQAGITPPNARALQDKWDSVIHARVALQAIALAGLTAAIALI</sequence>